<evidence type="ECO:0000313" key="4">
    <source>
        <dbReference type="Proteomes" id="UP001054902"/>
    </source>
</evidence>
<feature type="transmembrane region" description="Helical" evidence="2">
    <location>
        <begin position="144"/>
        <end position="163"/>
    </location>
</feature>
<dbReference type="Proteomes" id="UP001054902">
    <property type="component" value="Unassembled WGS sequence"/>
</dbReference>
<keyword evidence="2" id="KW-0472">Membrane</keyword>
<feature type="transmembrane region" description="Helical" evidence="2">
    <location>
        <begin position="169"/>
        <end position="187"/>
    </location>
</feature>
<comment type="caution">
    <text evidence="3">The sequence shown here is derived from an EMBL/GenBank/DDBJ whole genome shotgun (WGS) entry which is preliminary data.</text>
</comment>
<keyword evidence="4" id="KW-1185">Reference proteome</keyword>
<sequence>MRTSIVVEEHGIDPFVTSTSTSRRCPCRCTYNVPSLHELFERDKRLLRAICLIIILLNFDIGQKVLYPFKLFSTWIHELFHGIAALLVGGSIRWLNIYPNGSGLAFTSIPDGDFQRAFVASSGYQGTSIVGCIMLMFRRNVRGARIGNIGIGVIMLLTCALYVRNTFGLSVLILMGLTLTIAGLKLPRFLNGELYALLAATCCLNAITSAKVLLTVQKQTIGGVMRSSDAMTMENVTGIPNKVFAFLWISLAIIMSALGVFIVVESSEDQTETLRISSDEEDVPEDQGLISAEIPPWART</sequence>
<feature type="transmembrane region" description="Helical" evidence="2">
    <location>
        <begin position="79"/>
        <end position="97"/>
    </location>
</feature>
<dbReference type="EMBL" id="BLLK01000047">
    <property type="protein sequence ID" value="GFH54396.1"/>
    <property type="molecule type" value="Genomic_DNA"/>
</dbReference>
<dbReference type="Pfam" id="PF13398">
    <property type="entry name" value="Peptidase_M50B"/>
    <property type="match status" value="1"/>
</dbReference>
<gene>
    <name evidence="3" type="ORF">CTEN210_10872</name>
</gene>
<dbReference type="InterPro" id="IPR049500">
    <property type="entry name" value="Peptidase_M50B-like"/>
</dbReference>
<keyword evidence="2" id="KW-0812">Transmembrane</keyword>
<feature type="transmembrane region" description="Helical" evidence="2">
    <location>
        <begin position="46"/>
        <end position="67"/>
    </location>
</feature>
<feature type="transmembrane region" description="Helical" evidence="2">
    <location>
        <begin position="194"/>
        <end position="214"/>
    </location>
</feature>
<evidence type="ECO:0000256" key="2">
    <source>
        <dbReference type="SAM" id="Phobius"/>
    </source>
</evidence>
<feature type="region of interest" description="Disordered" evidence="1">
    <location>
        <begin position="275"/>
        <end position="300"/>
    </location>
</feature>
<evidence type="ECO:0000256" key="1">
    <source>
        <dbReference type="SAM" id="MobiDB-lite"/>
    </source>
</evidence>
<dbReference type="AlphaFoldDB" id="A0AAD3D084"/>
<reference evidence="3 4" key="1">
    <citation type="journal article" date="2021" name="Sci. Rep.">
        <title>The genome of the diatom Chaetoceros tenuissimus carries an ancient integrated fragment of an extant virus.</title>
        <authorList>
            <person name="Hongo Y."/>
            <person name="Kimura K."/>
            <person name="Takaki Y."/>
            <person name="Yoshida Y."/>
            <person name="Baba S."/>
            <person name="Kobayashi G."/>
            <person name="Nagasaki K."/>
            <person name="Hano T."/>
            <person name="Tomaru Y."/>
        </authorList>
    </citation>
    <scope>NUCLEOTIDE SEQUENCE [LARGE SCALE GENOMIC DNA]</scope>
    <source>
        <strain evidence="3 4">NIES-3715</strain>
    </source>
</reference>
<name>A0AAD3D084_9STRA</name>
<protein>
    <recommendedName>
        <fullName evidence="5">Peptidase M50 domain-containing protein</fullName>
    </recommendedName>
</protein>
<keyword evidence="2" id="KW-1133">Transmembrane helix</keyword>
<accession>A0AAD3D084</accession>
<evidence type="ECO:0000313" key="3">
    <source>
        <dbReference type="EMBL" id="GFH54396.1"/>
    </source>
</evidence>
<organism evidence="3 4">
    <name type="scientific">Chaetoceros tenuissimus</name>
    <dbReference type="NCBI Taxonomy" id="426638"/>
    <lineage>
        <taxon>Eukaryota</taxon>
        <taxon>Sar</taxon>
        <taxon>Stramenopiles</taxon>
        <taxon>Ochrophyta</taxon>
        <taxon>Bacillariophyta</taxon>
        <taxon>Coscinodiscophyceae</taxon>
        <taxon>Chaetocerotophycidae</taxon>
        <taxon>Chaetocerotales</taxon>
        <taxon>Chaetocerotaceae</taxon>
        <taxon>Chaetoceros</taxon>
    </lineage>
</organism>
<feature type="transmembrane region" description="Helical" evidence="2">
    <location>
        <begin position="117"/>
        <end position="137"/>
    </location>
</feature>
<dbReference type="PANTHER" id="PTHR33979">
    <property type="entry name" value="OS02G0221600 PROTEIN"/>
    <property type="match status" value="1"/>
</dbReference>
<dbReference type="PANTHER" id="PTHR33979:SF2">
    <property type="entry name" value="PEPTIDASE M50B-LIKE-DOMAIN-CONTAINING PROTEIN"/>
    <property type="match status" value="1"/>
</dbReference>
<proteinExistence type="predicted"/>
<evidence type="ECO:0008006" key="5">
    <source>
        <dbReference type="Google" id="ProtNLM"/>
    </source>
</evidence>
<feature type="transmembrane region" description="Helical" evidence="2">
    <location>
        <begin position="243"/>
        <end position="264"/>
    </location>
</feature>